<evidence type="ECO:0000313" key="3">
    <source>
        <dbReference type="WBParaSite" id="BPAG_0000885901-mRNA-1"/>
    </source>
</evidence>
<dbReference type="AlphaFoldDB" id="A0A0N4TKJ0"/>
<sequence length="211" mass="24463">MKFQGSTWIEVNSQLPHYEKRGLGTSRWVDAASENDVIAHLQYRQKSCSFECSHTGSPIITPWEVHFCGNMIVLLVGKVNLYSDNHYLVMDKAWMILSMLTATEIIIEKRFIIPLKANERKVLVVEFVKKTFPLIAEKVIYFKNIKLTHHNTVPYPKTPAGDQIHKIDRRVGSEISRYIYIYTHTVVEDDTEFSVIKCDMMVKETSLPRWG</sequence>
<reference evidence="3" key="1">
    <citation type="submission" date="2017-02" db="UniProtKB">
        <authorList>
            <consortium name="WormBaseParasite"/>
        </authorList>
    </citation>
    <scope>IDENTIFICATION</scope>
</reference>
<reference evidence="1 2" key="2">
    <citation type="submission" date="2018-11" db="EMBL/GenBank/DDBJ databases">
        <authorList>
            <consortium name="Pathogen Informatics"/>
        </authorList>
    </citation>
    <scope>NUCLEOTIDE SEQUENCE [LARGE SCALE GENOMIC DNA]</scope>
</reference>
<organism evidence="3">
    <name type="scientific">Brugia pahangi</name>
    <name type="common">Filarial nematode worm</name>
    <dbReference type="NCBI Taxonomy" id="6280"/>
    <lineage>
        <taxon>Eukaryota</taxon>
        <taxon>Metazoa</taxon>
        <taxon>Ecdysozoa</taxon>
        <taxon>Nematoda</taxon>
        <taxon>Chromadorea</taxon>
        <taxon>Rhabditida</taxon>
        <taxon>Spirurina</taxon>
        <taxon>Spiruromorpha</taxon>
        <taxon>Filarioidea</taxon>
        <taxon>Onchocercidae</taxon>
        <taxon>Brugia</taxon>
    </lineage>
</organism>
<accession>A0A0N4TKJ0</accession>
<name>A0A0N4TKJ0_BRUPA</name>
<evidence type="ECO:0000313" key="2">
    <source>
        <dbReference type="Proteomes" id="UP000278627"/>
    </source>
</evidence>
<keyword evidence="2" id="KW-1185">Reference proteome</keyword>
<dbReference type="EMBL" id="UZAD01013141">
    <property type="protein sequence ID" value="VDN90007.1"/>
    <property type="molecule type" value="Genomic_DNA"/>
</dbReference>
<protein>
    <submittedName>
        <fullName evidence="3">PRELI/MSF1 domain-containing protein</fullName>
    </submittedName>
</protein>
<gene>
    <name evidence="1" type="ORF">BPAG_LOCUS8821</name>
</gene>
<evidence type="ECO:0000313" key="1">
    <source>
        <dbReference type="EMBL" id="VDN90007.1"/>
    </source>
</evidence>
<dbReference type="Proteomes" id="UP000278627">
    <property type="component" value="Unassembled WGS sequence"/>
</dbReference>
<dbReference type="WBParaSite" id="BPAG_0000885901-mRNA-1">
    <property type="protein sequence ID" value="BPAG_0000885901-mRNA-1"/>
    <property type="gene ID" value="BPAG_0000885901"/>
</dbReference>
<proteinExistence type="predicted"/>